<feature type="domain" description="HPt" evidence="21">
    <location>
        <begin position="787"/>
        <end position="884"/>
    </location>
</feature>
<evidence type="ECO:0000313" key="22">
    <source>
        <dbReference type="EMBL" id="MDC7695426.1"/>
    </source>
</evidence>
<keyword evidence="11 16" id="KW-1133">Transmembrane helix</keyword>
<feature type="modified residue" description="Phosphohistidine" evidence="14">
    <location>
        <position position="826"/>
    </location>
</feature>
<dbReference type="PANTHER" id="PTHR45339">
    <property type="entry name" value="HYBRID SIGNAL TRANSDUCTION HISTIDINE KINASE J"/>
    <property type="match status" value="1"/>
</dbReference>
<dbReference type="SUPFAM" id="SSF47226">
    <property type="entry name" value="Histidine-containing phosphotransfer domain, HPT domain"/>
    <property type="match status" value="1"/>
</dbReference>
<dbReference type="SMART" id="SM00388">
    <property type="entry name" value="HisKA"/>
    <property type="match status" value="1"/>
</dbReference>
<dbReference type="SUPFAM" id="SSF47384">
    <property type="entry name" value="Homodimeric domain of signal transducing histidine kinase"/>
    <property type="match status" value="1"/>
</dbReference>
<evidence type="ECO:0000256" key="6">
    <source>
        <dbReference type="ARBA" id="ARBA00022679"/>
    </source>
</evidence>
<dbReference type="SUPFAM" id="SSF141868">
    <property type="entry name" value="EAL domain-like"/>
    <property type="match status" value="1"/>
</dbReference>
<organism evidence="22 23">
    <name type="scientific">Asticcacaulis currens</name>
    <dbReference type="NCBI Taxonomy" id="2984210"/>
    <lineage>
        <taxon>Bacteria</taxon>
        <taxon>Pseudomonadati</taxon>
        <taxon>Pseudomonadota</taxon>
        <taxon>Alphaproteobacteria</taxon>
        <taxon>Caulobacterales</taxon>
        <taxon>Caulobacteraceae</taxon>
        <taxon>Asticcacaulis</taxon>
    </lineage>
</organism>
<feature type="domain" description="HAMP" evidence="20">
    <location>
        <begin position="193"/>
        <end position="245"/>
    </location>
</feature>
<dbReference type="Pfam" id="PF00563">
    <property type="entry name" value="EAL"/>
    <property type="match status" value="1"/>
</dbReference>
<dbReference type="InterPro" id="IPR036097">
    <property type="entry name" value="HisK_dim/P_sf"/>
</dbReference>
<dbReference type="Gene3D" id="1.20.120.160">
    <property type="entry name" value="HPT domain"/>
    <property type="match status" value="1"/>
</dbReference>
<dbReference type="InterPro" id="IPR003660">
    <property type="entry name" value="HAMP_dom"/>
</dbReference>
<dbReference type="PRINTS" id="PR00344">
    <property type="entry name" value="BCTRLSENSOR"/>
</dbReference>
<evidence type="ECO:0000259" key="20">
    <source>
        <dbReference type="PROSITE" id="PS50885"/>
    </source>
</evidence>
<gene>
    <name evidence="22" type="ORF">PQU94_14185</name>
</gene>
<name>A0ABT5IIX7_9CAUL</name>
<evidence type="ECO:0000259" key="19">
    <source>
        <dbReference type="PROSITE" id="PS50883"/>
    </source>
</evidence>
<keyword evidence="5 15" id="KW-0597">Phosphoprotein</keyword>
<evidence type="ECO:0000256" key="13">
    <source>
        <dbReference type="ARBA" id="ARBA00023136"/>
    </source>
</evidence>
<dbReference type="InterPro" id="IPR004358">
    <property type="entry name" value="Sig_transdc_His_kin-like_C"/>
</dbReference>
<dbReference type="CDD" id="cd17546">
    <property type="entry name" value="REC_hyHK_CKI1_RcsC-like"/>
    <property type="match status" value="1"/>
</dbReference>
<dbReference type="PANTHER" id="PTHR45339:SF1">
    <property type="entry name" value="HYBRID SIGNAL TRANSDUCTION HISTIDINE KINASE J"/>
    <property type="match status" value="1"/>
</dbReference>
<dbReference type="InterPro" id="IPR008207">
    <property type="entry name" value="Sig_transdc_His_kin_Hpt_dom"/>
</dbReference>
<evidence type="ECO:0000259" key="17">
    <source>
        <dbReference type="PROSITE" id="PS50109"/>
    </source>
</evidence>
<keyword evidence="23" id="KW-1185">Reference proteome</keyword>
<dbReference type="InterPro" id="IPR036890">
    <property type="entry name" value="HATPase_C_sf"/>
</dbReference>
<dbReference type="Pfam" id="PF00672">
    <property type="entry name" value="HAMP"/>
    <property type="match status" value="1"/>
</dbReference>
<evidence type="ECO:0000256" key="2">
    <source>
        <dbReference type="ARBA" id="ARBA00004651"/>
    </source>
</evidence>
<comment type="subcellular location">
    <subcellularLocation>
        <location evidence="2">Cell membrane</location>
        <topology evidence="2">Multi-pass membrane protein</topology>
    </subcellularLocation>
</comment>
<keyword evidence="10" id="KW-0067">ATP-binding</keyword>
<dbReference type="EC" id="2.7.13.3" evidence="3"/>
<feature type="modified residue" description="4-aspartylphosphate" evidence="15">
    <location>
        <position position="682"/>
    </location>
</feature>
<evidence type="ECO:0000256" key="16">
    <source>
        <dbReference type="SAM" id="Phobius"/>
    </source>
</evidence>
<dbReference type="CDD" id="cd00082">
    <property type="entry name" value="HisKA"/>
    <property type="match status" value="1"/>
</dbReference>
<evidence type="ECO:0000259" key="18">
    <source>
        <dbReference type="PROSITE" id="PS50110"/>
    </source>
</evidence>
<feature type="domain" description="Histidine kinase" evidence="17">
    <location>
        <begin position="285"/>
        <end position="503"/>
    </location>
</feature>
<feature type="domain" description="Response regulatory" evidence="18">
    <location>
        <begin position="633"/>
        <end position="749"/>
    </location>
</feature>
<dbReference type="InterPro" id="IPR003594">
    <property type="entry name" value="HATPase_dom"/>
</dbReference>
<accession>A0ABT5IIX7</accession>
<dbReference type="EMBL" id="JAQQKW010000009">
    <property type="protein sequence ID" value="MDC7695426.1"/>
    <property type="molecule type" value="Genomic_DNA"/>
</dbReference>
<dbReference type="Pfam" id="PF02518">
    <property type="entry name" value="HATPase_c"/>
    <property type="match status" value="1"/>
</dbReference>
<evidence type="ECO:0000256" key="12">
    <source>
        <dbReference type="ARBA" id="ARBA00023012"/>
    </source>
</evidence>
<dbReference type="CDD" id="cd01948">
    <property type="entry name" value="EAL"/>
    <property type="match status" value="1"/>
</dbReference>
<dbReference type="InterPro" id="IPR005467">
    <property type="entry name" value="His_kinase_dom"/>
</dbReference>
<evidence type="ECO:0000256" key="9">
    <source>
        <dbReference type="ARBA" id="ARBA00022777"/>
    </source>
</evidence>
<dbReference type="PROSITE" id="PS50109">
    <property type="entry name" value="HIS_KIN"/>
    <property type="match status" value="1"/>
</dbReference>
<dbReference type="PROSITE" id="PS50110">
    <property type="entry name" value="RESPONSE_REGULATORY"/>
    <property type="match status" value="1"/>
</dbReference>
<dbReference type="Gene3D" id="3.30.565.10">
    <property type="entry name" value="Histidine kinase-like ATPase, C-terminal domain"/>
    <property type="match status" value="1"/>
</dbReference>
<comment type="catalytic activity">
    <reaction evidence="1">
        <text>ATP + protein L-histidine = ADP + protein N-phospho-L-histidine.</text>
        <dbReference type="EC" id="2.7.13.3"/>
    </reaction>
</comment>
<keyword evidence="8" id="KW-0547">Nucleotide-binding</keyword>
<keyword evidence="13 16" id="KW-0472">Membrane</keyword>
<dbReference type="CDD" id="cd06225">
    <property type="entry name" value="HAMP"/>
    <property type="match status" value="1"/>
</dbReference>
<dbReference type="Gene3D" id="6.10.340.10">
    <property type="match status" value="1"/>
</dbReference>
<keyword evidence="6" id="KW-0808">Transferase</keyword>
<evidence type="ECO:0000256" key="4">
    <source>
        <dbReference type="ARBA" id="ARBA00022475"/>
    </source>
</evidence>
<evidence type="ECO:0000256" key="8">
    <source>
        <dbReference type="ARBA" id="ARBA00022741"/>
    </source>
</evidence>
<keyword evidence="4" id="KW-1003">Cell membrane</keyword>
<dbReference type="SUPFAM" id="SSF55874">
    <property type="entry name" value="ATPase domain of HSP90 chaperone/DNA topoisomerase II/histidine kinase"/>
    <property type="match status" value="1"/>
</dbReference>
<dbReference type="Gene3D" id="1.10.287.130">
    <property type="match status" value="1"/>
</dbReference>
<dbReference type="InterPro" id="IPR001789">
    <property type="entry name" value="Sig_transdc_resp-reg_receiver"/>
</dbReference>
<dbReference type="Proteomes" id="UP001216595">
    <property type="component" value="Unassembled WGS sequence"/>
</dbReference>
<feature type="transmembrane region" description="Helical" evidence="16">
    <location>
        <begin position="21"/>
        <end position="42"/>
    </location>
</feature>
<dbReference type="InterPro" id="IPR035919">
    <property type="entry name" value="EAL_sf"/>
</dbReference>
<dbReference type="InterPro" id="IPR001633">
    <property type="entry name" value="EAL_dom"/>
</dbReference>
<dbReference type="PROSITE" id="PS50894">
    <property type="entry name" value="HPT"/>
    <property type="match status" value="1"/>
</dbReference>
<dbReference type="SMART" id="SM00387">
    <property type="entry name" value="HATPase_c"/>
    <property type="match status" value="1"/>
</dbReference>
<dbReference type="Gene3D" id="3.40.50.2300">
    <property type="match status" value="1"/>
</dbReference>
<comment type="caution">
    <text evidence="22">The sequence shown here is derived from an EMBL/GenBank/DDBJ whole genome shotgun (WGS) entry which is preliminary data.</text>
</comment>
<dbReference type="InterPro" id="IPR011006">
    <property type="entry name" value="CheY-like_superfamily"/>
</dbReference>
<dbReference type="SMART" id="SM00304">
    <property type="entry name" value="HAMP"/>
    <property type="match status" value="1"/>
</dbReference>
<dbReference type="InterPro" id="IPR036641">
    <property type="entry name" value="HPT_dom_sf"/>
</dbReference>
<evidence type="ECO:0000256" key="15">
    <source>
        <dbReference type="PROSITE-ProRule" id="PRU00169"/>
    </source>
</evidence>
<dbReference type="SMART" id="SM00052">
    <property type="entry name" value="EAL"/>
    <property type="match status" value="1"/>
</dbReference>
<evidence type="ECO:0000256" key="14">
    <source>
        <dbReference type="PROSITE-ProRule" id="PRU00110"/>
    </source>
</evidence>
<dbReference type="SUPFAM" id="SSF52172">
    <property type="entry name" value="CheY-like"/>
    <property type="match status" value="1"/>
</dbReference>
<feature type="transmembrane region" description="Helical" evidence="16">
    <location>
        <begin position="166"/>
        <end position="188"/>
    </location>
</feature>
<reference evidence="22 23" key="1">
    <citation type="submission" date="2023-01" db="EMBL/GenBank/DDBJ databases">
        <title>Novel species of the genus Asticcacaulis isolated from rivers.</title>
        <authorList>
            <person name="Lu H."/>
        </authorList>
    </citation>
    <scope>NUCLEOTIDE SEQUENCE [LARGE SCALE GENOMIC DNA]</scope>
    <source>
        <strain evidence="22 23">DXS10W</strain>
    </source>
</reference>
<feature type="domain" description="EAL" evidence="19">
    <location>
        <begin position="896"/>
        <end position="1149"/>
    </location>
</feature>
<sequence length="1154" mass="124291">MRKPARISTPHGRQPGFHSRLNRLVIGCVLLACLPVVALFVANEASRYGENRWSTLKAAADVLASSTTESVETGDAQGAFRALRAVTRTPGIVYARVETPHGVLAETGAGVRLRSDVSIDDNGTRPSLGHLLSTGSIEIRAPIRHDNRTLGHVVVVHKATGISAGLLSTLAGIGLMAVAAAVIALVVANQLQRRLVRPLSDLTRTIAQVAQSGTFTRVDTEAEDEVRTLVDGFNLMAEAIDKRDRQIEAQVQHLEDEVAARTKDYRLARDEAHAANAAKSEFLATMSHEIRTPMNGVMVMAELLASEPLPPKARRHADTIVRSGRNLLAVINDILDFSKIEAGRMDVEIGEVDIVDLIDEVIALFYDRAREKGLELVALVHPDAPRLVPADTVRLGQVVANLVSNAVKFTERGQVVLKLVPDRNPQYWRLVVSDTGIGIAADKLGSVFGAFTQEDQTTTRRFGGTGLGLSIARRLVEAMHGAIAVTSEQGKGTSFHVRLPRQANAPTAAPPRLPAPARLHLAVRAPALAGLLKVRLEAAGFVIDTDAPDLILADADAREAFTGATIPLVLLADIRDAEAEVWREDGRCAAVLGLPLRHGDLDRLIHAFAESAPLHQAAPTAPENATVHYPQARVLVADDSEVNLEVAREALSRFGMTCVTVSNGAEALAQMAAQPFDLVLMDGSMPELDGFEATRRWRAQEDGTRLPIVALTAHVVGKAAEEWRQADMDGVLHKPFTLQALGEVLDRFLSPLAVEGPSPRSEDAASAATPLTSDWLDQTFATLLREAAPFRDRVIALYRAHAPLTLKALVAALRDEDAAQVASAAHALRSMSLNLGARRLADLAGSIEALARQTPQDLRLGDGEALTDALTATLTEIAQRLPAPAPAVPLRLDDEDTALLTRLDAILARGRLDVVYQPIYDRMGEAIISAECLVRWPGEDPNPVTPAIFVPLAERTGRIIEVGKLVRTMVFADAARLGEVPLAINVSPVELDQPEFEAELLAAVRAAGLLPSRFVIEVTETAILGDPENMNRLFERLRAHGFKLALDDFGVGYSSLTALHRHPFDKIKIDQEFVRGLDGEPRKALEALAIIQAVSGIGRAFGMQVVAEGVETPAQHQHLKAAGVHAMQGYLFSRPLRADALSERLSPGRSRIAG</sequence>
<dbReference type="Pfam" id="PF00512">
    <property type="entry name" value="HisKA"/>
    <property type="match status" value="1"/>
</dbReference>
<dbReference type="Pfam" id="PF00072">
    <property type="entry name" value="Response_reg"/>
    <property type="match status" value="1"/>
</dbReference>
<evidence type="ECO:0000256" key="1">
    <source>
        <dbReference type="ARBA" id="ARBA00000085"/>
    </source>
</evidence>
<keyword evidence="12" id="KW-0902">Two-component regulatory system</keyword>
<evidence type="ECO:0000259" key="21">
    <source>
        <dbReference type="PROSITE" id="PS50894"/>
    </source>
</evidence>
<protein>
    <recommendedName>
        <fullName evidence="3">histidine kinase</fullName>
        <ecNumber evidence="3">2.7.13.3</ecNumber>
    </recommendedName>
</protein>
<dbReference type="Gene3D" id="3.20.20.450">
    <property type="entry name" value="EAL domain"/>
    <property type="match status" value="1"/>
</dbReference>
<evidence type="ECO:0000256" key="10">
    <source>
        <dbReference type="ARBA" id="ARBA00022840"/>
    </source>
</evidence>
<dbReference type="InterPro" id="IPR003661">
    <property type="entry name" value="HisK_dim/P_dom"/>
</dbReference>
<evidence type="ECO:0000256" key="5">
    <source>
        <dbReference type="ARBA" id="ARBA00022553"/>
    </source>
</evidence>
<dbReference type="PROSITE" id="PS50883">
    <property type="entry name" value="EAL"/>
    <property type="match status" value="1"/>
</dbReference>
<dbReference type="Pfam" id="PF01627">
    <property type="entry name" value="Hpt"/>
    <property type="match status" value="1"/>
</dbReference>
<dbReference type="SUPFAM" id="SSF158472">
    <property type="entry name" value="HAMP domain-like"/>
    <property type="match status" value="1"/>
</dbReference>
<keyword evidence="9" id="KW-0418">Kinase</keyword>
<dbReference type="PROSITE" id="PS50885">
    <property type="entry name" value="HAMP"/>
    <property type="match status" value="1"/>
</dbReference>
<dbReference type="RefSeq" id="WP_272742094.1">
    <property type="nucleotide sequence ID" value="NZ_JAQQKW010000009.1"/>
</dbReference>
<evidence type="ECO:0000313" key="23">
    <source>
        <dbReference type="Proteomes" id="UP001216595"/>
    </source>
</evidence>
<evidence type="ECO:0000256" key="11">
    <source>
        <dbReference type="ARBA" id="ARBA00022989"/>
    </source>
</evidence>
<dbReference type="CDD" id="cd16922">
    <property type="entry name" value="HATPase_EvgS-ArcB-TorS-like"/>
    <property type="match status" value="1"/>
</dbReference>
<keyword evidence="7 16" id="KW-0812">Transmembrane</keyword>
<evidence type="ECO:0000256" key="7">
    <source>
        <dbReference type="ARBA" id="ARBA00022692"/>
    </source>
</evidence>
<proteinExistence type="predicted"/>
<dbReference type="SMART" id="SM00448">
    <property type="entry name" value="REC"/>
    <property type="match status" value="1"/>
</dbReference>
<evidence type="ECO:0000256" key="3">
    <source>
        <dbReference type="ARBA" id="ARBA00012438"/>
    </source>
</evidence>